<evidence type="ECO:0000256" key="3">
    <source>
        <dbReference type="ARBA" id="ARBA00023242"/>
    </source>
</evidence>
<dbReference type="GO" id="GO:0043565">
    <property type="term" value="F:sequence-specific DNA binding"/>
    <property type="evidence" value="ECO:0007669"/>
    <property type="project" value="InterPro"/>
</dbReference>
<evidence type="ECO:0000256" key="1">
    <source>
        <dbReference type="ARBA" id="ARBA00023015"/>
    </source>
</evidence>
<proteinExistence type="predicted"/>
<dbReference type="SUPFAM" id="SSF57716">
    <property type="entry name" value="Glucocorticoid receptor-like (DNA-binding domain)"/>
    <property type="match status" value="2"/>
</dbReference>
<accession>A0A6V7WPJ9</accession>
<feature type="signal peptide" evidence="5">
    <location>
        <begin position="1"/>
        <end position="21"/>
    </location>
</feature>
<name>A0A6V7WPJ9_MELEN</name>
<feature type="domain" description="GATA-type" evidence="6">
    <location>
        <begin position="217"/>
        <end position="255"/>
    </location>
</feature>
<sequence>MIKLIISSLYLLILLNIKCDGRKVIIVVKIKDDWEEKREFIYLKNVELEERFVLNKIIKNNNKYDISYNYNIEGFLRRIDVNNQGNYYNVEIVYGSEYAVELKRRILINIAKNKSFQSILIGFEKQLLRRNQFHKTKNNYYETSILDETLDHIKVNKKELLKENIENYKNKLLSSYWKEINLIGYKIELLEKQKVDYPKELRNRMLFIENKISENNEQNKRNCFNCRNVQSKIWHNCIKEYYLCQACGVYKRQNNGKFRPKGIWFKANQRITKDRKCSMCEATKTSNWHRHSIPEQYVCNACYQKQLKIKKKTNKNQTDQESNK</sequence>
<dbReference type="PROSITE" id="PS50114">
    <property type="entry name" value="GATA_ZN_FINGER_2"/>
    <property type="match status" value="1"/>
</dbReference>
<evidence type="ECO:0000259" key="6">
    <source>
        <dbReference type="PROSITE" id="PS50114"/>
    </source>
</evidence>
<dbReference type="Gene3D" id="3.30.50.10">
    <property type="entry name" value="Erythroid Transcription Factor GATA-1, subunit A"/>
    <property type="match status" value="2"/>
</dbReference>
<keyword evidence="4" id="KW-0863">Zinc-finger</keyword>
<evidence type="ECO:0000313" key="7">
    <source>
        <dbReference type="EMBL" id="CAD2188939.1"/>
    </source>
</evidence>
<dbReference type="AlphaFoldDB" id="A0A6V7WPJ9"/>
<keyword evidence="5" id="KW-0732">Signal</keyword>
<comment type="caution">
    <text evidence="7">The sequence shown here is derived from an EMBL/GenBank/DDBJ whole genome shotgun (WGS) entry which is preliminary data.</text>
</comment>
<dbReference type="GO" id="GO:0008270">
    <property type="term" value="F:zinc ion binding"/>
    <property type="evidence" value="ECO:0007669"/>
    <property type="project" value="UniProtKB-KW"/>
</dbReference>
<keyword evidence="1" id="KW-0805">Transcription regulation</keyword>
<reference evidence="7 8" key="1">
    <citation type="submission" date="2020-08" db="EMBL/GenBank/DDBJ databases">
        <authorList>
            <person name="Koutsovoulos G."/>
            <person name="Danchin GJ E."/>
        </authorList>
    </citation>
    <scope>NUCLEOTIDE SEQUENCE [LARGE SCALE GENOMIC DNA]</scope>
</reference>
<protein>
    <recommendedName>
        <fullName evidence="6">GATA-type domain-containing protein</fullName>
    </recommendedName>
</protein>
<keyword evidence="3" id="KW-0539">Nucleus</keyword>
<dbReference type="EMBL" id="CAJEWN010000722">
    <property type="protein sequence ID" value="CAD2188939.1"/>
    <property type="molecule type" value="Genomic_DNA"/>
</dbReference>
<keyword evidence="4" id="KW-0862">Zinc</keyword>
<dbReference type="InterPro" id="IPR000679">
    <property type="entry name" value="Znf_GATA"/>
</dbReference>
<dbReference type="OrthoDB" id="5597699at2759"/>
<evidence type="ECO:0000256" key="5">
    <source>
        <dbReference type="SAM" id="SignalP"/>
    </source>
</evidence>
<evidence type="ECO:0000313" key="8">
    <source>
        <dbReference type="Proteomes" id="UP000580250"/>
    </source>
</evidence>
<evidence type="ECO:0000256" key="4">
    <source>
        <dbReference type="PROSITE-ProRule" id="PRU00094"/>
    </source>
</evidence>
<dbReference type="Proteomes" id="UP000580250">
    <property type="component" value="Unassembled WGS sequence"/>
</dbReference>
<evidence type="ECO:0000256" key="2">
    <source>
        <dbReference type="ARBA" id="ARBA00023163"/>
    </source>
</evidence>
<keyword evidence="4" id="KW-0479">Metal-binding</keyword>
<dbReference type="SMART" id="SM00401">
    <property type="entry name" value="ZnF_GATA"/>
    <property type="match status" value="2"/>
</dbReference>
<feature type="chain" id="PRO_5027683045" description="GATA-type domain-containing protein" evidence="5">
    <location>
        <begin position="22"/>
        <end position="324"/>
    </location>
</feature>
<gene>
    <name evidence="7" type="ORF">MENT_LOCUS41624</name>
</gene>
<organism evidence="7 8">
    <name type="scientific">Meloidogyne enterolobii</name>
    <name type="common">Root-knot nematode worm</name>
    <name type="synonym">Meloidogyne mayaguensis</name>
    <dbReference type="NCBI Taxonomy" id="390850"/>
    <lineage>
        <taxon>Eukaryota</taxon>
        <taxon>Metazoa</taxon>
        <taxon>Ecdysozoa</taxon>
        <taxon>Nematoda</taxon>
        <taxon>Chromadorea</taxon>
        <taxon>Rhabditida</taxon>
        <taxon>Tylenchina</taxon>
        <taxon>Tylenchomorpha</taxon>
        <taxon>Tylenchoidea</taxon>
        <taxon>Meloidogynidae</taxon>
        <taxon>Meloidogyninae</taxon>
        <taxon>Meloidogyne</taxon>
    </lineage>
</organism>
<dbReference type="GO" id="GO:0006355">
    <property type="term" value="P:regulation of DNA-templated transcription"/>
    <property type="evidence" value="ECO:0007669"/>
    <property type="project" value="InterPro"/>
</dbReference>
<keyword evidence="2" id="KW-0804">Transcription</keyword>
<dbReference type="InterPro" id="IPR013088">
    <property type="entry name" value="Znf_NHR/GATA"/>
</dbReference>